<dbReference type="PANTHER" id="PTHR11610:SF173">
    <property type="entry name" value="LIPASE DOMAIN-CONTAINING PROTEIN-RELATED"/>
    <property type="match status" value="1"/>
</dbReference>
<evidence type="ECO:0000259" key="5">
    <source>
        <dbReference type="Pfam" id="PF00151"/>
    </source>
</evidence>
<dbReference type="InterPro" id="IPR029058">
    <property type="entry name" value="AB_hydrolase_fold"/>
</dbReference>
<dbReference type="EMBL" id="CABPRJ010001902">
    <property type="protein sequence ID" value="VVC40273.1"/>
    <property type="molecule type" value="Genomic_DNA"/>
</dbReference>
<dbReference type="PRINTS" id="PR00821">
    <property type="entry name" value="TAGLIPASE"/>
</dbReference>
<dbReference type="Pfam" id="PF00151">
    <property type="entry name" value="Lipase"/>
    <property type="match status" value="1"/>
</dbReference>
<keyword evidence="7" id="KW-1185">Reference proteome</keyword>
<dbReference type="GO" id="GO:0005615">
    <property type="term" value="C:extracellular space"/>
    <property type="evidence" value="ECO:0007669"/>
    <property type="project" value="TreeGrafter"/>
</dbReference>
<evidence type="ECO:0000256" key="4">
    <source>
        <dbReference type="RuleBase" id="RU004262"/>
    </source>
</evidence>
<sequence>MKIIARCTVRLLQQILKNNPHIKYQHVIGFSLGAQIAGTIAKILNEKKIDKLDRITGLDPALLRFENGGSILNADSATVVDIIHTNSGVSGQILPIGTVDFYANGGIRQPGCEYDLYPVYCHHHRAYYYFAESINYRRYNYGIFANLSCSCLAKDFSLLGGDFEDVHVRVGEYLDLKTRGVYYFKTNSVMPFALKV</sequence>
<reference evidence="6 7" key="1">
    <citation type="submission" date="2019-08" db="EMBL/GenBank/DDBJ databases">
        <authorList>
            <person name="Alioto T."/>
            <person name="Alioto T."/>
            <person name="Gomez Garrido J."/>
        </authorList>
    </citation>
    <scope>NUCLEOTIDE SEQUENCE [LARGE SCALE GENOMIC DNA]</scope>
</reference>
<dbReference type="GO" id="GO:0016298">
    <property type="term" value="F:lipase activity"/>
    <property type="evidence" value="ECO:0007669"/>
    <property type="project" value="InterPro"/>
</dbReference>
<proteinExistence type="inferred from homology"/>
<dbReference type="GO" id="GO:0017171">
    <property type="term" value="F:serine hydrolase activity"/>
    <property type="evidence" value="ECO:0007669"/>
    <property type="project" value="TreeGrafter"/>
</dbReference>
<dbReference type="AlphaFoldDB" id="A0A5E4N931"/>
<accession>A0A5E4N931</accession>
<dbReference type="Gene3D" id="3.40.50.1820">
    <property type="entry name" value="alpha/beta hydrolase"/>
    <property type="match status" value="1"/>
</dbReference>
<gene>
    <name evidence="6" type="ORF">CINCED_3A000034</name>
</gene>
<dbReference type="GO" id="GO:0016042">
    <property type="term" value="P:lipid catabolic process"/>
    <property type="evidence" value="ECO:0007669"/>
    <property type="project" value="TreeGrafter"/>
</dbReference>
<organism evidence="6 7">
    <name type="scientific">Cinara cedri</name>
    <dbReference type="NCBI Taxonomy" id="506608"/>
    <lineage>
        <taxon>Eukaryota</taxon>
        <taxon>Metazoa</taxon>
        <taxon>Ecdysozoa</taxon>
        <taxon>Arthropoda</taxon>
        <taxon>Hexapoda</taxon>
        <taxon>Insecta</taxon>
        <taxon>Pterygota</taxon>
        <taxon>Neoptera</taxon>
        <taxon>Paraneoptera</taxon>
        <taxon>Hemiptera</taxon>
        <taxon>Sternorrhyncha</taxon>
        <taxon>Aphidomorpha</taxon>
        <taxon>Aphidoidea</taxon>
        <taxon>Aphididae</taxon>
        <taxon>Lachninae</taxon>
        <taxon>Cinara</taxon>
    </lineage>
</organism>
<dbReference type="OrthoDB" id="199913at2759"/>
<dbReference type="InterPro" id="IPR000734">
    <property type="entry name" value="TAG_lipase"/>
</dbReference>
<dbReference type="SUPFAM" id="SSF53474">
    <property type="entry name" value="alpha/beta-Hydrolases"/>
    <property type="match status" value="1"/>
</dbReference>
<evidence type="ECO:0000313" key="6">
    <source>
        <dbReference type="EMBL" id="VVC40273.1"/>
    </source>
</evidence>
<dbReference type="PANTHER" id="PTHR11610">
    <property type="entry name" value="LIPASE"/>
    <property type="match status" value="1"/>
</dbReference>
<protein>
    <submittedName>
        <fullName evidence="6">Triacylglycerol lipase family,Lipase/vitellogenin,Alpha/Beta hydrolase fold</fullName>
    </submittedName>
</protein>
<keyword evidence="3" id="KW-0964">Secreted</keyword>
<dbReference type="InterPro" id="IPR013818">
    <property type="entry name" value="Lipase"/>
</dbReference>
<comment type="subcellular location">
    <subcellularLocation>
        <location evidence="1">Secreted</location>
    </subcellularLocation>
</comment>
<keyword evidence="6" id="KW-0378">Hydrolase</keyword>
<name>A0A5E4N931_9HEMI</name>
<evidence type="ECO:0000313" key="7">
    <source>
        <dbReference type="Proteomes" id="UP000325440"/>
    </source>
</evidence>
<feature type="domain" description="Lipase" evidence="5">
    <location>
        <begin position="25"/>
        <end position="142"/>
    </location>
</feature>
<comment type="similarity">
    <text evidence="2 4">Belongs to the AB hydrolase superfamily. Lipase family.</text>
</comment>
<evidence type="ECO:0000256" key="1">
    <source>
        <dbReference type="ARBA" id="ARBA00004613"/>
    </source>
</evidence>
<evidence type="ECO:0000256" key="3">
    <source>
        <dbReference type="ARBA" id="ARBA00022525"/>
    </source>
</evidence>
<evidence type="ECO:0000256" key="2">
    <source>
        <dbReference type="ARBA" id="ARBA00010701"/>
    </source>
</evidence>
<dbReference type="Proteomes" id="UP000325440">
    <property type="component" value="Unassembled WGS sequence"/>
</dbReference>